<feature type="region of interest" description="Disordered" evidence="1">
    <location>
        <begin position="82"/>
        <end position="101"/>
    </location>
</feature>
<reference evidence="3" key="1">
    <citation type="submission" date="2024-07" db="EMBL/GenBank/DDBJ databases">
        <title>Two chromosome-level genome assemblies of Korean endemic species Abeliophyllum distichum and Forsythia ovata (Oleaceae).</title>
        <authorList>
            <person name="Jang H."/>
        </authorList>
    </citation>
    <scope>NUCLEOTIDE SEQUENCE [LARGE SCALE GENOMIC DNA]</scope>
</reference>
<accession>A0ABD1P1U5</accession>
<evidence type="ECO:0000313" key="2">
    <source>
        <dbReference type="EMBL" id="KAL2457830.1"/>
    </source>
</evidence>
<proteinExistence type="predicted"/>
<gene>
    <name evidence="2" type="ORF">Fot_56058</name>
</gene>
<comment type="caution">
    <text evidence="2">The sequence shown here is derived from an EMBL/GenBank/DDBJ whole genome shotgun (WGS) entry which is preliminary data.</text>
</comment>
<dbReference type="AlphaFoldDB" id="A0ABD1P1U5"/>
<sequence>MQTVKLTDTCLGKRTRPRKLEEDVKAAWGKCDPSIHITRGNAYENTKVQKPHTSCEGISIREPCQDEGEYLDNRISIESSLTVRRQMPRQQNLTHVSESLA</sequence>
<evidence type="ECO:0000313" key="3">
    <source>
        <dbReference type="Proteomes" id="UP001604277"/>
    </source>
</evidence>
<dbReference type="Proteomes" id="UP001604277">
    <property type="component" value="Unassembled WGS sequence"/>
</dbReference>
<name>A0ABD1P1U5_9LAMI</name>
<keyword evidence="3" id="KW-1185">Reference proteome</keyword>
<dbReference type="EMBL" id="JBFOLJ010000035">
    <property type="protein sequence ID" value="KAL2457830.1"/>
    <property type="molecule type" value="Genomic_DNA"/>
</dbReference>
<protein>
    <submittedName>
        <fullName evidence="2">Uncharacterized protein</fullName>
    </submittedName>
</protein>
<evidence type="ECO:0000256" key="1">
    <source>
        <dbReference type="SAM" id="MobiDB-lite"/>
    </source>
</evidence>
<organism evidence="2 3">
    <name type="scientific">Forsythia ovata</name>
    <dbReference type="NCBI Taxonomy" id="205694"/>
    <lineage>
        <taxon>Eukaryota</taxon>
        <taxon>Viridiplantae</taxon>
        <taxon>Streptophyta</taxon>
        <taxon>Embryophyta</taxon>
        <taxon>Tracheophyta</taxon>
        <taxon>Spermatophyta</taxon>
        <taxon>Magnoliopsida</taxon>
        <taxon>eudicotyledons</taxon>
        <taxon>Gunneridae</taxon>
        <taxon>Pentapetalae</taxon>
        <taxon>asterids</taxon>
        <taxon>lamiids</taxon>
        <taxon>Lamiales</taxon>
        <taxon>Oleaceae</taxon>
        <taxon>Forsythieae</taxon>
        <taxon>Forsythia</taxon>
    </lineage>
</organism>